<dbReference type="HOGENOM" id="CLU_3215655_0_0_6"/>
<dbReference type="EMBL" id="CP002824">
    <property type="protein sequence ID" value="AEG97221.1"/>
    <property type="molecule type" value="Genomic_DNA"/>
</dbReference>
<keyword evidence="2" id="KW-1185">Reference proteome</keyword>
<evidence type="ECO:0000313" key="2">
    <source>
        <dbReference type="Proteomes" id="UP000008881"/>
    </source>
</evidence>
<evidence type="ECO:0000313" key="1">
    <source>
        <dbReference type="EMBL" id="AEG97221.1"/>
    </source>
</evidence>
<gene>
    <name evidence="1" type="ordered locus">EAE_11535</name>
</gene>
<reference evidence="1 2" key="1">
    <citation type="journal article" date="2012" name="J. Bacteriol.">
        <title>Complete genome sequence of Enterobacter aerogenes KCTC 2190.</title>
        <authorList>
            <person name="Shin S.H."/>
            <person name="Kim S."/>
            <person name="Kim J.Y."/>
            <person name="Lee S."/>
            <person name="Um Y."/>
            <person name="Oh M.K."/>
            <person name="Kim Y.R."/>
            <person name="Lee J."/>
            <person name="Yang K.S."/>
        </authorList>
    </citation>
    <scope>NUCLEOTIDE SEQUENCE [LARGE SCALE GENOMIC DNA]</scope>
    <source>
        <strain evidence="1 2">KCTC 2190</strain>
    </source>
</reference>
<dbReference type="PROSITE" id="PS51257">
    <property type="entry name" value="PROKAR_LIPOPROTEIN"/>
    <property type="match status" value="1"/>
</dbReference>
<dbReference type="Proteomes" id="UP000008881">
    <property type="component" value="Chromosome"/>
</dbReference>
<name>A0A0H3FWN2_KLEAK</name>
<dbReference type="AlphaFoldDB" id="A0A0H3FWN2"/>
<proteinExistence type="predicted"/>
<organism evidence="1 2">
    <name type="scientific">Klebsiella aerogenes (strain ATCC 13048 / DSM 30053 / CCUG 1429 / JCM 1235 / KCTC 2190 / NBRC 13534 / NCIMB 10102 / NCTC 10006 / CDC 819-56)</name>
    <name type="common">Enterobacter aerogenes</name>
    <dbReference type="NCBI Taxonomy" id="1028307"/>
    <lineage>
        <taxon>Bacteria</taxon>
        <taxon>Pseudomonadati</taxon>
        <taxon>Pseudomonadota</taxon>
        <taxon>Gammaproteobacteria</taxon>
        <taxon>Enterobacterales</taxon>
        <taxon>Enterobacteriaceae</taxon>
        <taxon>Klebsiella/Raoultella group</taxon>
        <taxon>Klebsiella</taxon>
    </lineage>
</organism>
<sequence>MLWAWFRKSLAAVTRRNIYVIKKHHILPFIAFYGCKMLVKNGAD</sequence>
<protein>
    <submittedName>
        <fullName evidence="1">Uncharacterized protein</fullName>
    </submittedName>
</protein>
<dbReference type="KEGG" id="eae:EAE_11535"/>
<dbReference type="PATRIC" id="fig|1028307.3.peg.2302"/>
<accession>A0A0H3FWN2</accession>